<reference evidence="1 2" key="1">
    <citation type="journal article" date="2023" name="J. Hered.">
        <title>Chromosome-level genome of the wood stork (Mycteria americana) provides insight into avian chromosome evolution.</title>
        <authorList>
            <person name="Flamio R. Jr."/>
            <person name="Ramstad K.M."/>
        </authorList>
    </citation>
    <scope>NUCLEOTIDE SEQUENCE [LARGE SCALE GENOMIC DNA]</scope>
    <source>
        <strain evidence="1">JAX WOST 10</strain>
    </source>
</reference>
<keyword evidence="2" id="KW-1185">Reference proteome</keyword>
<organism evidence="1 2">
    <name type="scientific">Mycteria americana</name>
    <name type="common">Wood stork</name>
    <dbReference type="NCBI Taxonomy" id="33587"/>
    <lineage>
        <taxon>Eukaryota</taxon>
        <taxon>Metazoa</taxon>
        <taxon>Chordata</taxon>
        <taxon>Craniata</taxon>
        <taxon>Vertebrata</taxon>
        <taxon>Euteleostomi</taxon>
        <taxon>Archelosauria</taxon>
        <taxon>Archosauria</taxon>
        <taxon>Dinosauria</taxon>
        <taxon>Saurischia</taxon>
        <taxon>Theropoda</taxon>
        <taxon>Coelurosauria</taxon>
        <taxon>Aves</taxon>
        <taxon>Neognathae</taxon>
        <taxon>Neoaves</taxon>
        <taxon>Aequornithes</taxon>
        <taxon>Ciconiiformes</taxon>
        <taxon>Ciconiidae</taxon>
        <taxon>Mycteria</taxon>
    </lineage>
</organism>
<dbReference type="EMBL" id="JAUNZN010000002">
    <property type="protein sequence ID" value="KAK4827224.1"/>
    <property type="molecule type" value="Genomic_DNA"/>
</dbReference>
<sequence>MQDSKGTDCLRSSSVKKDQGVLVDFRLSMNPQCTLAARKANNIPGCANRSIVGVSVEMITPLYLVLIRPQLKYCAQFWPPSTRRMVNWSERSPHQRVSYGAEQLPRCDLLRISPRHKLLFDRTRGNGLKLHQGRFRLDIGKFYFTERVVKHWNRLPREVVESPSLEYLKDVWMRCSGT</sequence>
<dbReference type="AlphaFoldDB" id="A0AAN7RZZ8"/>
<evidence type="ECO:0000313" key="2">
    <source>
        <dbReference type="Proteomes" id="UP001333110"/>
    </source>
</evidence>
<gene>
    <name evidence="1" type="ORF">QYF61_015394</name>
</gene>
<dbReference type="PANTHER" id="PTHR33332">
    <property type="entry name" value="REVERSE TRANSCRIPTASE DOMAIN-CONTAINING PROTEIN"/>
    <property type="match status" value="1"/>
</dbReference>
<comment type="caution">
    <text evidence="1">The sequence shown here is derived from an EMBL/GenBank/DDBJ whole genome shotgun (WGS) entry which is preliminary data.</text>
</comment>
<protein>
    <submittedName>
        <fullName evidence="1">Uncharacterized protein</fullName>
    </submittedName>
</protein>
<accession>A0AAN7RZZ8</accession>
<dbReference type="Proteomes" id="UP001333110">
    <property type="component" value="Unassembled WGS sequence"/>
</dbReference>
<name>A0AAN7RZZ8_MYCAM</name>
<evidence type="ECO:0000313" key="1">
    <source>
        <dbReference type="EMBL" id="KAK4827224.1"/>
    </source>
</evidence>
<proteinExistence type="predicted"/>